<organism evidence="2">
    <name type="scientific">viral metagenome</name>
    <dbReference type="NCBI Taxonomy" id="1070528"/>
    <lineage>
        <taxon>unclassified sequences</taxon>
        <taxon>metagenomes</taxon>
        <taxon>organismal metagenomes</taxon>
    </lineage>
</organism>
<protein>
    <recommendedName>
        <fullName evidence="4">O-antigen ligase</fullName>
    </recommendedName>
</protein>
<dbReference type="EMBL" id="MT142565">
    <property type="protein sequence ID" value="QJA85274.1"/>
    <property type="molecule type" value="Genomic_DNA"/>
</dbReference>
<feature type="transmembrane region" description="Helical" evidence="1">
    <location>
        <begin position="102"/>
        <end position="125"/>
    </location>
</feature>
<keyword evidence="1" id="KW-0472">Membrane</keyword>
<evidence type="ECO:0000313" key="2">
    <source>
        <dbReference type="EMBL" id="QJA75609.1"/>
    </source>
</evidence>
<feature type="transmembrane region" description="Helical" evidence="1">
    <location>
        <begin position="137"/>
        <end position="157"/>
    </location>
</feature>
<dbReference type="EMBL" id="MT142174">
    <property type="protein sequence ID" value="QJA75609.1"/>
    <property type="molecule type" value="Genomic_DNA"/>
</dbReference>
<reference evidence="2" key="1">
    <citation type="submission" date="2020-03" db="EMBL/GenBank/DDBJ databases">
        <title>The deep terrestrial virosphere.</title>
        <authorList>
            <person name="Holmfeldt K."/>
            <person name="Nilsson E."/>
            <person name="Simone D."/>
            <person name="Lopez-Fernandez M."/>
            <person name="Wu X."/>
            <person name="de Brujin I."/>
            <person name="Lundin D."/>
            <person name="Andersson A."/>
            <person name="Bertilsson S."/>
            <person name="Dopson M."/>
        </authorList>
    </citation>
    <scope>NUCLEOTIDE SEQUENCE</scope>
    <source>
        <strain evidence="2">MM415A01742</strain>
        <strain evidence="3">MM415B02237</strain>
    </source>
</reference>
<evidence type="ECO:0008006" key="4">
    <source>
        <dbReference type="Google" id="ProtNLM"/>
    </source>
</evidence>
<keyword evidence="1" id="KW-0812">Transmembrane</keyword>
<feature type="transmembrane region" description="Helical" evidence="1">
    <location>
        <begin position="231"/>
        <end position="250"/>
    </location>
</feature>
<feature type="transmembrane region" description="Helical" evidence="1">
    <location>
        <begin position="28"/>
        <end position="52"/>
    </location>
</feature>
<keyword evidence="1" id="KW-1133">Transmembrane helix</keyword>
<evidence type="ECO:0000313" key="3">
    <source>
        <dbReference type="EMBL" id="QJA85274.1"/>
    </source>
</evidence>
<dbReference type="AlphaFoldDB" id="A0A6M3K0D7"/>
<feature type="transmembrane region" description="Helical" evidence="1">
    <location>
        <begin position="72"/>
        <end position="90"/>
    </location>
</feature>
<feature type="transmembrane region" description="Helical" evidence="1">
    <location>
        <begin position="193"/>
        <end position="219"/>
    </location>
</feature>
<accession>A0A6M3K0D7</accession>
<feature type="transmembrane region" description="Helical" evidence="1">
    <location>
        <begin position="262"/>
        <end position="277"/>
    </location>
</feature>
<evidence type="ECO:0000256" key="1">
    <source>
        <dbReference type="SAM" id="Phobius"/>
    </source>
</evidence>
<gene>
    <name evidence="2" type="ORF">MM415A01742_0005</name>
    <name evidence="3" type="ORF">MM415B02237_0005</name>
</gene>
<proteinExistence type="predicted"/>
<name>A0A6M3K0D7_9ZZZZ</name>
<sequence length="306" mass="34036">MAGAIIFKFVSEGTVTDEKWFMVIRIAVILQILLSIPQPFGVSLFADLMSLFIKVKENLPGHLVGSLGNRNYLAAFIAISVPFFVGWRTFKIGRISINPALIIIFIFLGFCLSPGTLAAIIGMGFLLSYNLSPMKKLISMSLAVTVAVIFAACYVLTTGNHLHEFQSLPGQLGEFWATGKFTVDPFRGDIGRFAMWMMALSQLMTGWFFMIFGFGPGAFWGREYSMHGEYISVWFQFGLVGLGLMIGYIVTTWRRLMKEKNLILLASFLIICLDMIGNFPLEIASTAFMIVIIAGLIERRIVGDSL</sequence>